<proteinExistence type="predicted"/>
<dbReference type="EMBL" id="FTOD01000003">
    <property type="protein sequence ID" value="SIS67112.1"/>
    <property type="molecule type" value="Genomic_DNA"/>
</dbReference>
<dbReference type="OrthoDB" id="2388772at2"/>
<dbReference type="AlphaFoldDB" id="A0A1N7KZQ3"/>
<protein>
    <submittedName>
        <fullName evidence="1">Uncharacterized protein</fullName>
    </submittedName>
</protein>
<name>A0A1N7KZQ3_9BACL</name>
<evidence type="ECO:0000313" key="2">
    <source>
        <dbReference type="Proteomes" id="UP000186795"/>
    </source>
</evidence>
<evidence type="ECO:0000313" key="1">
    <source>
        <dbReference type="EMBL" id="SIS67112.1"/>
    </source>
</evidence>
<sequence>MKRYQFKDVLYMKKGRALPVANEKKECIGFIEKADISGCEKGHAFTFTANDGTTVAMGIKKRGIKNFLAATYVIRTEGETYALKDKAGNSLLYFCVVGDIDGKNIRIEENWSKEVEVKVDQTQIATIKPDDFSFKTIILVEDNICEPSTFFAVTVLMSLCIKYTKMNLSLLKASYLMNGKHTDYSCLELIC</sequence>
<keyword evidence="2" id="KW-1185">Reference proteome</keyword>
<gene>
    <name evidence="1" type="ORF">SAMN05421790_103369</name>
</gene>
<accession>A0A1N7KZQ3</accession>
<dbReference type="Proteomes" id="UP000186795">
    <property type="component" value="Unassembled WGS sequence"/>
</dbReference>
<dbReference type="RefSeq" id="WP_076524274.1">
    <property type="nucleotide sequence ID" value="NZ_CP048103.1"/>
</dbReference>
<reference evidence="2" key="1">
    <citation type="submission" date="2017-01" db="EMBL/GenBank/DDBJ databases">
        <authorList>
            <person name="Varghese N."/>
            <person name="Submissions S."/>
        </authorList>
    </citation>
    <scope>NUCLEOTIDE SEQUENCE [LARGE SCALE GENOMIC DNA]</scope>
    <source>
        <strain evidence="2">DSM 45196</strain>
    </source>
</reference>
<organism evidence="1 2">
    <name type="scientific">Kroppenstedtia eburnea</name>
    <dbReference type="NCBI Taxonomy" id="714067"/>
    <lineage>
        <taxon>Bacteria</taxon>
        <taxon>Bacillati</taxon>
        <taxon>Bacillota</taxon>
        <taxon>Bacilli</taxon>
        <taxon>Bacillales</taxon>
        <taxon>Thermoactinomycetaceae</taxon>
        <taxon>Kroppenstedtia</taxon>
    </lineage>
</organism>